<dbReference type="FunFam" id="3.40.50.720:FF:000084">
    <property type="entry name" value="Short-chain dehydrogenase reductase"/>
    <property type="match status" value="1"/>
</dbReference>
<organism evidence="4 5">
    <name type="scientific">Nocardia terrae</name>
    <dbReference type="NCBI Taxonomy" id="2675851"/>
    <lineage>
        <taxon>Bacteria</taxon>
        <taxon>Bacillati</taxon>
        <taxon>Actinomycetota</taxon>
        <taxon>Actinomycetes</taxon>
        <taxon>Mycobacteriales</taxon>
        <taxon>Nocardiaceae</taxon>
        <taxon>Nocardia</taxon>
    </lineage>
</organism>
<name>A0A7K1UW34_9NOCA</name>
<dbReference type="Pfam" id="PF13561">
    <property type="entry name" value="adh_short_C2"/>
    <property type="match status" value="1"/>
</dbReference>
<comment type="caution">
    <text evidence="4">The sequence shown here is derived from an EMBL/GenBank/DDBJ whole genome shotgun (WGS) entry which is preliminary data.</text>
</comment>
<dbReference type="InterPro" id="IPR036291">
    <property type="entry name" value="NAD(P)-bd_dom_sf"/>
</dbReference>
<protein>
    <submittedName>
        <fullName evidence="4">SDR family oxidoreductase</fullName>
    </submittedName>
</protein>
<proteinExistence type="inferred from homology"/>
<dbReference type="PANTHER" id="PTHR24321:SF8">
    <property type="entry name" value="ESTRADIOL 17-BETA-DEHYDROGENASE 8-RELATED"/>
    <property type="match status" value="1"/>
</dbReference>
<evidence type="ECO:0000313" key="4">
    <source>
        <dbReference type="EMBL" id="MVU78359.1"/>
    </source>
</evidence>
<dbReference type="InterPro" id="IPR020904">
    <property type="entry name" value="Sc_DH/Rdtase_CS"/>
</dbReference>
<evidence type="ECO:0000256" key="1">
    <source>
        <dbReference type="ARBA" id="ARBA00006484"/>
    </source>
</evidence>
<keyword evidence="2" id="KW-0560">Oxidoreductase</keyword>
<dbReference type="SUPFAM" id="SSF51735">
    <property type="entry name" value="NAD(P)-binding Rossmann-fold domains"/>
    <property type="match status" value="1"/>
</dbReference>
<dbReference type="InterPro" id="IPR002347">
    <property type="entry name" value="SDR_fam"/>
</dbReference>
<evidence type="ECO:0000313" key="5">
    <source>
        <dbReference type="Proteomes" id="UP000466794"/>
    </source>
</evidence>
<reference evidence="4 5" key="1">
    <citation type="submission" date="2019-12" db="EMBL/GenBank/DDBJ databases">
        <title>Nocardia sp. nov. ET3-3 isolated from soil.</title>
        <authorList>
            <person name="Kanchanasin P."/>
            <person name="Tanasupawat S."/>
            <person name="Yuki M."/>
            <person name="Kudo T."/>
        </authorList>
    </citation>
    <scope>NUCLEOTIDE SEQUENCE [LARGE SCALE GENOMIC DNA]</scope>
    <source>
        <strain evidence="4 5">ET3-3</strain>
    </source>
</reference>
<feature type="region of interest" description="Disordered" evidence="3">
    <location>
        <begin position="243"/>
        <end position="264"/>
    </location>
</feature>
<dbReference type="Gene3D" id="3.40.50.720">
    <property type="entry name" value="NAD(P)-binding Rossmann-like Domain"/>
    <property type="match status" value="1"/>
</dbReference>
<evidence type="ECO:0000256" key="3">
    <source>
        <dbReference type="SAM" id="MobiDB-lite"/>
    </source>
</evidence>
<dbReference type="GO" id="GO:0016491">
    <property type="term" value="F:oxidoreductase activity"/>
    <property type="evidence" value="ECO:0007669"/>
    <property type="project" value="UniProtKB-KW"/>
</dbReference>
<dbReference type="AlphaFoldDB" id="A0A7K1UW34"/>
<dbReference type="PRINTS" id="PR00081">
    <property type="entry name" value="GDHRDH"/>
</dbReference>
<comment type="similarity">
    <text evidence="1">Belongs to the short-chain dehydrogenases/reductases (SDR) family.</text>
</comment>
<keyword evidence="5" id="KW-1185">Reference proteome</keyword>
<dbReference type="EMBL" id="WRPP01000002">
    <property type="protein sequence ID" value="MVU78359.1"/>
    <property type="molecule type" value="Genomic_DNA"/>
</dbReference>
<evidence type="ECO:0000256" key="2">
    <source>
        <dbReference type="ARBA" id="ARBA00023002"/>
    </source>
</evidence>
<dbReference type="Proteomes" id="UP000466794">
    <property type="component" value="Unassembled WGS sequence"/>
</dbReference>
<accession>A0A7K1UW34</accession>
<dbReference type="PRINTS" id="PR00080">
    <property type="entry name" value="SDRFAMILY"/>
</dbReference>
<dbReference type="PROSITE" id="PS00061">
    <property type="entry name" value="ADH_SHORT"/>
    <property type="match status" value="1"/>
</dbReference>
<dbReference type="RefSeq" id="WP_157387873.1">
    <property type="nucleotide sequence ID" value="NZ_WRPP01000002.1"/>
</dbReference>
<gene>
    <name evidence="4" type="ORF">GPX89_14035</name>
</gene>
<dbReference type="PANTHER" id="PTHR24321">
    <property type="entry name" value="DEHYDROGENASES, SHORT CHAIN"/>
    <property type="match status" value="1"/>
</dbReference>
<sequence length="264" mass="27351">MTEFANRSAIVTGGARGIGAAVVKELVKAGFGVVIADLLVDDGTRLAESLAPHARFQILDVTDEREWGLVLDETEREFGPLGALVNNAGILDFGTVETETPDLFRHVLDVNLYGPWLGIRLAAPRLRAAGGGTIVNISSTAGLMGYAGISGYVASKWGLRGLTKAAALELGSSDIRVCSVHPGPIHTAMTAGLDESMAATQPLPRFGEPEEVAAMVRFLITEGTFSTGSEFVVDGGATTGQAGVLETSGAAGGNGDRNELEVSP</sequence>